<evidence type="ECO:0000256" key="11">
    <source>
        <dbReference type="ARBA" id="ARBA00022989"/>
    </source>
</evidence>
<evidence type="ECO:0000256" key="13">
    <source>
        <dbReference type="ARBA" id="ARBA00023075"/>
    </source>
</evidence>
<evidence type="ECO:0000256" key="15">
    <source>
        <dbReference type="ARBA" id="ARBA00023136"/>
    </source>
</evidence>
<evidence type="ECO:0000256" key="14">
    <source>
        <dbReference type="ARBA" id="ARBA00023128"/>
    </source>
</evidence>
<dbReference type="InterPro" id="IPR001750">
    <property type="entry name" value="ND/Mrp_TM"/>
</dbReference>
<dbReference type="Pfam" id="PF06444">
    <property type="entry name" value="NADH_dehy_S2_C"/>
    <property type="match status" value="1"/>
</dbReference>
<keyword evidence="9 17" id="KW-1278">Translocase</keyword>
<evidence type="ECO:0000256" key="1">
    <source>
        <dbReference type="ARBA" id="ARBA00004448"/>
    </source>
</evidence>
<gene>
    <name evidence="20" type="primary">ND2</name>
</gene>
<keyword evidence="8 17" id="KW-0999">Mitochondrion inner membrane</keyword>
<dbReference type="PANTHER" id="PTHR46552:SF1">
    <property type="entry name" value="NADH-UBIQUINONE OXIDOREDUCTASE CHAIN 2"/>
    <property type="match status" value="1"/>
</dbReference>
<reference evidence="20" key="1">
    <citation type="journal article" date="2018" name="Copeia">
        <title>Description of a New Species of Killifish of the Genus Profundulus (Atherinomorpha: Profundulidae) from the Mexican State of Oaxaca.</title>
        <authorList>
            <person name="Matamoros W.A."/>
            <person name="Dominguez-Cisneros S.E."/>
            <person name="Velazquez-Velazquez E."/>
            <person name="McMahan C.D."/>
        </authorList>
    </citation>
    <scope>NUCLEOTIDE SEQUENCE</scope>
</reference>
<accession>A0A3G5AN58</accession>
<sequence>MNPYISFTLLFALGLGTTITFASHHWLLAWMGLEINTLAIIPLMAQLHHPRAIEATTKYFLIQATGAATLLFASLSNAWLTGQWDIQHMHHPLLTTLITLALALKIGLAPLHSWMPEVLQGLDLTTGLILSTWQKLAPLSLMLQIQPTNNNLLIILGLTSTLIGGWGGLNQTQLRKILAYSSVAHLGWMMLVLQFSPSLTILTMLIYISMTFSLFITFKLNHSTNINSLAISWTKMPALTSLTPLILLSLGGLPPLTGFMPKWLIIQELVKQELAPTATIAALSALLSLYFYLRLSYTMTMIISPNNTTGTLPWRTSTQQLTLPLAISTMVTICLLPITPALMASLTL</sequence>
<feature type="transmembrane region" description="Helical" evidence="17">
    <location>
        <begin position="92"/>
        <end position="112"/>
    </location>
</feature>
<evidence type="ECO:0000256" key="16">
    <source>
        <dbReference type="ARBA" id="ARBA00049551"/>
    </source>
</evidence>
<evidence type="ECO:0000256" key="6">
    <source>
        <dbReference type="ARBA" id="ARBA00022660"/>
    </source>
</evidence>
<dbReference type="AlphaFoldDB" id="A0A3G5AN58"/>
<dbReference type="PRINTS" id="PR01436">
    <property type="entry name" value="NADHDHGNASE2"/>
</dbReference>
<protein>
    <recommendedName>
        <fullName evidence="4 17">NADH-ubiquinone oxidoreductase chain 2</fullName>
        <ecNumber evidence="3 17">7.1.1.2</ecNumber>
    </recommendedName>
</protein>
<feature type="transmembrane region" description="Helical" evidence="17">
    <location>
        <begin position="177"/>
        <end position="195"/>
    </location>
</feature>
<evidence type="ECO:0000256" key="10">
    <source>
        <dbReference type="ARBA" id="ARBA00022982"/>
    </source>
</evidence>
<geneLocation type="mitochondrion" evidence="20"/>
<dbReference type="InterPro" id="IPR050175">
    <property type="entry name" value="Complex_I_Subunit_2"/>
</dbReference>
<evidence type="ECO:0000256" key="8">
    <source>
        <dbReference type="ARBA" id="ARBA00022792"/>
    </source>
</evidence>
<evidence type="ECO:0000256" key="9">
    <source>
        <dbReference type="ARBA" id="ARBA00022967"/>
    </source>
</evidence>
<dbReference type="GO" id="GO:0006120">
    <property type="term" value="P:mitochondrial electron transport, NADH to ubiquinone"/>
    <property type="evidence" value="ECO:0007669"/>
    <property type="project" value="InterPro"/>
</dbReference>
<dbReference type="GO" id="GO:0008137">
    <property type="term" value="F:NADH dehydrogenase (ubiquinone) activity"/>
    <property type="evidence" value="ECO:0007669"/>
    <property type="project" value="UniProtKB-EC"/>
</dbReference>
<evidence type="ECO:0000259" key="19">
    <source>
        <dbReference type="Pfam" id="PF06444"/>
    </source>
</evidence>
<keyword evidence="14 17" id="KW-0496">Mitochondrion</keyword>
<keyword evidence="13 17" id="KW-0830">Ubiquinone</keyword>
<evidence type="ECO:0000256" key="3">
    <source>
        <dbReference type="ARBA" id="ARBA00012944"/>
    </source>
</evidence>
<keyword evidence="12 17" id="KW-0520">NAD</keyword>
<feature type="domain" description="NADH:quinone oxidoreductase/Mrp antiporter transmembrane" evidence="18">
    <location>
        <begin position="23"/>
        <end position="287"/>
    </location>
</feature>
<feature type="transmembrane region" description="Helical" evidence="17">
    <location>
        <begin position="233"/>
        <end position="254"/>
    </location>
</feature>
<feature type="transmembrane region" description="Helical" evidence="17">
    <location>
        <begin position="321"/>
        <end position="343"/>
    </location>
</feature>
<keyword evidence="7 17" id="KW-0812">Transmembrane</keyword>
<dbReference type="EMBL" id="MH114090">
    <property type="protein sequence ID" value="AYV87630.1"/>
    <property type="molecule type" value="Genomic_DNA"/>
</dbReference>
<feature type="transmembrane region" description="Helical" evidence="17">
    <location>
        <begin position="274"/>
        <end position="293"/>
    </location>
</feature>
<evidence type="ECO:0000259" key="18">
    <source>
        <dbReference type="Pfam" id="PF00361"/>
    </source>
</evidence>
<feature type="transmembrane region" description="Helical" evidence="17">
    <location>
        <begin position="151"/>
        <end position="170"/>
    </location>
</feature>
<name>A0A3G5AN58_9TELE</name>
<dbReference type="PANTHER" id="PTHR46552">
    <property type="entry name" value="NADH-UBIQUINONE OXIDOREDUCTASE CHAIN 2"/>
    <property type="match status" value="1"/>
</dbReference>
<evidence type="ECO:0000256" key="5">
    <source>
        <dbReference type="ARBA" id="ARBA00022448"/>
    </source>
</evidence>
<dbReference type="InterPro" id="IPR010933">
    <property type="entry name" value="NADH_DH_su2_C"/>
</dbReference>
<evidence type="ECO:0000313" key="20">
    <source>
        <dbReference type="EMBL" id="AYV87628.1"/>
    </source>
</evidence>
<comment type="catalytic activity">
    <reaction evidence="16 17">
        <text>a ubiquinone + NADH + 5 H(+)(in) = a ubiquinol + NAD(+) + 4 H(+)(out)</text>
        <dbReference type="Rhea" id="RHEA:29091"/>
        <dbReference type="Rhea" id="RHEA-COMP:9565"/>
        <dbReference type="Rhea" id="RHEA-COMP:9566"/>
        <dbReference type="ChEBI" id="CHEBI:15378"/>
        <dbReference type="ChEBI" id="CHEBI:16389"/>
        <dbReference type="ChEBI" id="CHEBI:17976"/>
        <dbReference type="ChEBI" id="CHEBI:57540"/>
        <dbReference type="ChEBI" id="CHEBI:57945"/>
        <dbReference type="EC" id="7.1.1.2"/>
    </reaction>
</comment>
<proteinExistence type="inferred from homology"/>
<dbReference type="EMBL" id="MH114088">
    <property type="protein sequence ID" value="AYV87628.1"/>
    <property type="molecule type" value="Genomic_DNA"/>
</dbReference>
<feature type="transmembrane region" description="Helical" evidence="17">
    <location>
        <begin position="201"/>
        <end position="221"/>
    </location>
</feature>
<organism evidence="20">
    <name type="scientific">Profundulus kreiseri</name>
    <dbReference type="NCBI Taxonomy" id="1204576"/>
    <lineage>
        <taxon>Eukaryota</taxon>
        <taxon>Metazoa</taxon>
        <taxon>Chordata</taxon>
        <taxon>Craniata</taxon>
        <taxon>Vertebrata</taxon>
        <taxon>Euteleostomi</taxon>
        <taxon>Actinopterygii</taxon>
        <taxon>Neopterygii</taxon>
        <taxon>Teleostei</taxon>
        <taxon>Neoteleostei</taxon>
        <taxon>Acanthomorphata</taxon>
        <taxon>Ovalentaria</taxon>
        <taxon>Atherinomorphae</taxon>
        <taxon>Cyprinodontiformes</taxon>
        <taxon>Profundulidae</taxon>
        <taxon>Profundulus</taxon>
    </lineage>
</organism>
<dbReference type="EC" id="7.1.1.2" evidence="3 17"/>
<comment type="function">
    <text evidence="17">Core subunit of the mitochondrial membrane respiratory chain NADH dehydrogenase (Complex I) which catalyzes electron transfer from NADH through the respiratory chain, using ubiquinone as an electron acceptor. Essential for the catalytic activity and assembly of complex I.</text>
</comment>
<keyword evidence="10 17" id="KW-0249">Electron transport</keyword>
<keyword evidence="6 17" id="KW-0679">Respiratory chain</keyword>
<dbReference type="InterPro" id="IPR003917">
    <property type="entry name" value="NADH_UbQ_OxRdtase_chain2"/>
</dbReference>
<comment type="subcellular location">
    <subcellularLocation>
        <location evidence="1 17">Mitochondrion inner membrane</location>
        <topology evidence="1 17">Multi-pass membrane protein</topology>
    </subcellularLocation>
</comment>
<keyword evidence="5" id="KW-0813">Transport</keyword>
<keyword evidence="11 17" id="KW-1133">Transmembrane helix</keyword>
<evidence type="ECO:0000256" key="2">
    <source>
        <dbReference type="ARBA" id="ARBA00007012"/>
    </source>
</evidence>
<evidence type="ECO:0000256" key="7">
    <source>
        <dbReference type="ARBA" id="ARBA00022692"/>
    </source>
</evidence>
<feature type="domain" description="NADH dehydrogenase subunit 2 C-terminal" evidence="19">
    <location>
        <begin position="289"/>
        <end position="342"/>
    </location>
</feature>
<dbReference type="Pfam" id="PF00361">
    <property type="entry name" value="Proton_antipo_M"/>
    <property type="match status" value="1"/>
</dbReference>
<evidence type="ECO:0000256" key="4">
    <source>
        <dbReference type="ARBA" id="ARBA00021008"/>
    </source>
</evidence>
<comment type="similarity">
    <text evidence="2 17">Belongs to the complex I subunit 2 family.</text>
</comment>
<evidence type="ECO:0000256" key="17">
    <source>
        <dbReference type="RuleBase" id="RU003403"/>
    </source>
</evidence>
<feature type="transmembrane region" description="Helical" evidence="17">
    <location>
        <begin position="59"/>
        <end position="80"/>
    </location>
</feature>
<evidence type="ECO:0000256" key="12">
    <source>
        <dbReference type="ARBA" id="ARBA00023027"/>
    </source>
</evidence>
<keyword evidence="15 17" id="KW-0472">Membrane</keyword>
<dbReference type="GO" id="GO:0005743">
    <property type="term" value="C:mitochondrial inner membrane"/>
    <property type="evidence" value="ECO:0007669"/>
    <property type="project" value="UniProtKB-SubCell"/>
</dbReference>